<evidence type="ECO:0000256" key="1">
    <source>
        <dbReference type="SAM" id="MobiDB-lite"/>
    </source>
</evidence>
<sequence>MDKLFRMGSQSNRHRPPAAPPPQTGTPYGNDPNAIPHGAAAGYYGQGTQPQYQAPTSPPYNGYPSGQQQFSPPPGPPPPAQGGAHYNQSNGPGGEDPLAMLSRYDTVVLVDDSGSMEMFWDETRNALIGLVAQAIRYDSDGIDLHFFNDVRASTHGCRTTQQVQEIFRRVEPRRSTPTSNAMKRVLDPYLQKLHQSKTNGIQVKPMNLVVLTDGAPDRGQSPEEMIVEMAKFLDGGRYPLSQIGISFIQIGDDEQAARHLTALDDDLKTKYRIRDIVDCTPYQASDPSRVGAISADFILKALLGGVNRKIDRQSIR</sequence>
<gene>
    <name evidence="3" type="ORF">MELLADRAFT_73532</name>
</gene>
<evidence type="ECO:0000259" key="2">
    <source>
        <dbReference type="PROSITE" id="PS50234"/>
    </source>
</evidence>
<dbReference type="eggNOG" id="ENOG502S247">
    <property type="taxonomic scope" value="Eukaryota"/>
</dbReference>
<reference evidence="4" key="1">
    <citation type="journal article" date="2011" name="Proc. Natl. Acad. Sci. U.S.A.">
        <title>Obligate biotrophy features unraveled by the genomic analysis of rust fungi.</title>
        <authorList>
            <person name="Duplessis S."/>
            <person name="Cuomo C.A."/>
            <person name="Lin Y.-C."/>
            <person name="Aerts A."/>
            <person name="Tisserant E."/>
            <person name="Veneault-Fourrey C."/>
            <person name="Joly D.L."/>
            <person name="Hacquard S."/>
            <person name="Amselem J."/>
            <person name="Cantarel B.L."/>
            <person name="Chiu R."/>
            <person name="Coutinho P.M."/>
            <person name="Feau N."/>
            <person name="Field M."/>
            <person name="Frey P."/>
            <person name="Gelhaye E."/>
            <person name="Goldberg J."/>
            <person name="Grabherr M.G."/>
            <person name="Kodira C.D."/>
            <person name="Kohler A."/>
            <person name="Kuees U."/>
            <person name="Lindquist E.A."/>
            <person name="Lucas S.M."/>
            <person name="Mago R."/>
            <person name="Mauceli E."/>
            <person name="Morin E."/>
            <person name="Murat C."/>
            <person name="Pangilinan J.L."/>
            <person name="Park R."/>
            <person name="Pearson M."/>
            <person name="Quesneville H."/>
            <person name="Rouhier N."/>
            <person name="Sakthikumar S."/>
            <person name="Salamov A.A."/>
            <person name="Schmutz J."/>
            <person name="Selles B."/>
            <person name="Shapiro H."/>
            <person name="Tanguay P."/>
            <person name="Tuskan G.A."/>
            <person name="Henrissat B."/>
            <person name="Van de Peer Y."/>
            <person name="Rouze P."/>
            <person name="Ellis J.G."/>
            <person name="Dodds P.N."/>
            <person name="Schein J.E."/>
            <person name="Zhong S."/>
            <person name="Hamelin R.C."/>
            <person name="Grigoriev I.V."/>
            <person name="Szabo L.J."/>
            <person name="Martin F."/>
        </authorList>
    </citation>
    <scope>NUCLEOTIDE SEQUENCE [LARGE SCALE GENOMIC DNA]</scope>
    <source>
        <strain evidence="4">98AG31 / pathotype 3-4-7</strain>
    </source>
</reference>
<dbReference type="AlphaFoldDB" id="F4S9D5"/>
<feature type="compositionally biased region" description="Low complexity" evidence="1">
    <location>
        <begin position="38"/>
        <end position="55"/>
    </location>
</feature>
<feature type="domain" description="VWFA" evidence="2">
    <location>
        <begin position="105"/>
        <end position="302"/>
    </location>
</feature>
<protein>
    <recommendedName>
        <fullName evidence="2">VWFA domain-containing protein</fullName>
    </recommendedName>
</protein>
<dbReference type="PANTHER" id="PTHR34706">
    <property type="entry name" value="SLR1338 PROTEIN"/>
    <property type="match status" value="1"/>
</dbReference>
<evidence type="ECO:0000313" key="4">
    <source>
        <dbReference type="Proteomes" id="UP000001072"/>
    </source>
</evidence>
<dbReference type="InterPro" id="IPR002035">
    <property type="entry name" value="VWF_A"/>
</dbReference>
<dbReference type="OrthoDB" id="2142040at2759"/>
<feature type="region of interest" description="Disordered" evidence="1">
    <location>
        <begin position="1"/>
        <end position="99"/>
    </location>
</feature>
<proteinExistence type="predicted"/>
<dbReference type="RefSeq" id="XP_007417997.1">
    <property type="nucleotide sequence ID" value="XM_007417935.1"/>
</dbReference>
<organism evidence="4">
    <name type="scientific">Melampsora larici-populina (strain 98AG31 / pathotype 3-4-7)</name>
    <name type="common">Poplar leaf rust fungus</name>
    <dbReference type="NCBI Taxonomy" id="747676"/>
    <lineage>
        <taxon>Eukaryota</taxon>
        <taxon>Fungi</taxon>
        <taxon>Dikarya</taxon>
        <taxon>Basidiomycota</taxon>
        <taxon>Pucciniomycotina</taxon>
        <taxon>Pucciniomycetes</taxon>
        <taxon>Pucciniales</taxon>
        <taxon>Melampsoraceae</taxon>
        <taxon>Melampsora</taxon>
    </lineage>
</organism>
<dbReference type="HOGENOM" id="CLU_040578_0_0_1"/>
<feature type="compositionally biased region" description="Pro residues" evidence="1">
    <location>
        <begin position="71"/>
        <end position="80"/>
    </location>
</feature>
<dbReference type="InterPro" id="IPR036465">
    <property type="entry name" value="vWFA_dom_sf"/>
</dbReference>
<dbReference type="PANTHER" id="PTHR34706:SF1">
    <property type="entry name" value="VWFA DOMAIN-CONTAINING PROTEIN"/>
    <property type="match status" value="1"/>
</dbReference>
<dbReference type="InParanoid" id="F4S9D5"/>
<dbReference type="Pfam" id="PF00092">
    <property type="entry name" value="VWA"/>
    <property type="match status" value="1"/>
</dbReference>
<name>F4S9D5_MELLP</name>
<dbReference type="VEuPathDB" id="FungiDB:MELLADRAFT_73532"/>
<dbReference type="Gene3D" id="3.40.50.410">
    <property type="entry name" value="von Willebrand factor, type A domain"/>
    <property type="match status" value="1"/>
</dbReference>
<keyword evidence="4" id="KW-1185">Reference proteome</keyword>
<evidence type="ECO:0000313" key="3">
    <source>
        <dbReference type="EMBL" id="EGF98746.1"/>
    </source>
</evidence>
<dbReference type="Proteomes" id="UP000001072">
    <property type="component" value="Unassembled WGS sequence"/>
</dbReference>
<dbReference type="PROSITE" id="PS50234">
    <property type="entry name" value="VWFA"/>
    <property type="match status" value="1"/>
</dbReference>
<dbReference type="KEGG" id="mlr:MELLADRAFT_73532"/>
<dbReference type="EMBL" id="GL883170">
    <property type="protein sequence ID" value="EGF98746.1"/>
    <property type="molecule type" value="Genomic_DNA"/>
</dbReference>
<dbReference type="GeneID" id="18932411"/>
<accession>F4S9D5</accession>
<dbReference type="STRING" id="747676.F4S9D5"/>
<dbReference type="SUPFAM" id="SSF53300">
    <property type="entry name" value="vWA-like"/>
    <property type="match status" value="1"/>
</dbReference>